<keyword evidence="1" id="KW-0472">Membrane</keyword>
<dbReference type="Proteomes" id="UP001390339">
    <property type="component" value="Unassembled WGS sequence"/>
</dbReference>
<gene>
    <name evidence="2" type="ORF">PGQ11_015167</name>
</gene>
<reference evidence="2 3" key="1">
    <citation type="journal article" date="2024" name="IMA Fungus">
        <title>Apiospora arundinis, a panoply of carbohydrate-active enzymes and secondary metabolites.</title>
        <authorList>
            <person name="Sorensen T."/>
            <person name="Petersen C."/>
            <person name="Muurmann A.T."/>
            <person name="Christiansen J.V."/>
            <person name="Brundto M.L."/>
            <person name="Overgaard C.K."/>
            <person name="Boysen A.T."/>
            <person name="Wollenberg R.D."/>
            <person name="Larsen T.O."/>
            <person name="Sorensen J.L."/>
            <person name="Nielsen K.L."/>
            <person name="Sondergaard T.E."/>
        </authorList>
    </citation>
    <scope>NUCLEOTIDE SEQUENCE [LARGE SCALE GENOMIC DNA]</scope>
    <source>
        <strain evidence="2 3">AAU 773</strain>
    </source>
</reference>
<proteinExistence type="predicted"/>
<feature type="transmembrane region" description="Helical" evidence="1">
    <location>
        <begin position="29"/>
        <end position="50"/>
    </location>
</feature>
<keyword evidence="1" id="KW-0812">Transmembrane</keyword>
<evidence type="ECO:0000313" key="2">
    <source>
        <dbReference type="EMBL" id="KAK8848687.1"/>
    </source>
</evidence>
<organism evidence="2 3">
    <name type="scientific">Apiospora arundinis</name>
    <dbReference type="NCBI Taxonomy" id="335852"/>
    <lineage>
        <taxon>Eukaryota</taxon>
        <taxon>Fungi</taxon>
        <taxon>Dikarya</taxon>
        <taxon>Ascomycota</taxon>
        <taxon>Pezizomycotina</taxon>
        <taxon>Sordariomycetes</taxon>
        <taxon>Xylariomycetidae</taxon>
        <taxon>Amphisphaeriales</taxon>
        <taxon>Apiosporaceae</taxon>
        <taxon>Apiospora</taxon>
    </lineage>
</organism>
<name>A0ABR2HLS3_9PEZI</name>
<accession>A0ABR2HLS3</accession>
<protein>
    <submittedName>
        <fullName evidence="2">Uncharacterized protein</fullName>
    </submittedName>
</protein>
<dbReference type="EMBL" id="JAPCWZ010000010">
    <property type="protein sequence ID" value="KAK8848687.1"/>
    <property type="molecule type" value="Genomic_DNA"/>
</dbReference>
<keyword evidence="3" id="KW-1185">Reference proteome</keyword>
<evidence type="ECO:0000313" key="3">
    <source>
        <dbReference type="Proteomes" id="UP001390339"/>
    </source>
</evidence>
<keyword evidence="1" id="KW-1133">Transmembrane helix</keyword>
<evidence type="ECO:0000256" key="1">
    <source>
        <dbReference type="SAM" id="Phobius"/>
    </source>
</evidence>
<comment type="caution">
    <text evidence="2">The sequence shown here is derived from an EMBL/GenBank/DDBJ whole genome shotgun (WGS) entry which is preliminary data.</text>
</comment>
<sequence>MPVITPELVARSLDVGHAIMKREVDHRAIEAFLVLLTCFGGIGGWMYYMITH</sequence>